<evidence type="ECO:0000256" key="1">
    <source>
        <dbReference type="ARBA" id="ARBA00004141"/>
    </source>
</evidence>
<feature type="region of interest" description="Disordered" evidence="8">
    <location>
        <begin position="563"/>
        <end position="605"/>
    </location>
</feature>
<name>F2ULM4_SALR5</name>
<feature type="transmembrane region" description="Helical" evidence="9">
    <location>
        <begin position="496"/>
        <end position="516"/>
    </location>
</feature>
<dbReference type="STRING" id="946362.F2ULM4"/>
<dbReference type="SUPFAM" id="SSF103473">
    <property type="entry name" value="MFS general substrate transporter"/>
    <property type="match status" value="1"/>
</dbReference>
<feature type="transmembrane region" description="Helical" evidence="9">
    <location>
        <begin position="320"/>
        <end position="340"/>
    </location>
</feature>
<feature type="compositionally biased region" description="Polar residues" evidence="8">
    <location>
        <begin position="593"/>
        <end position="605"/>
    </location>
</feature>
<evidence type="ECO:0000313" key="12">
    <source>
        <dbReference type="Proteomes" id="UP000007799"/>
    </source>
</evidence>
<comment type="subcellular location">
    <subcellularLocation>
        <location evidence="1">Membrane</location>
        <topology evidence="1">Multi-pass membrane protein</topology>
    </subcellularLocation>
</comment>
<feature type="transmembrane region" description="Helical" evidence="9">
    <location>
        <begin position="39"/>
        <end position="59"/>
    </location>
</feature>
<keyword evidence="6 9" id="KW-0472">Membrane</keyword>
<dbReference type="InterPro" id="IPR005829">
    <property type="entry name" value="Sugar_transporter_CS"/>
</dbReference>
<dbReference type="AlphaFoldDB" id="F2ULM4"/>
<protein>
    <submittedName>
        <fullName evidence="11">Solute carrier family 2</fullName>
    </submittedName>
</protein>
<dbReference type="NCBIfam" id="TIGR00879">
    <property type="entry name" value="SP"/>
    <property type="match status" value="1"/>
</dbReference>
<proteinExistence type="inferred from homology"/>
<dbReference type="PANTHER" id="PTHR48020">
    <property type="entry name" value="PROTON MYO-INOSITOL COTRANSPORTER"/>
    <property type="match status" value="1"/>
</dbReference>
<dbReference type="Gene3D" id="1.20.1250.20">
    <property type="entry name" value="MFS general substrate transporter like domains"/>
    <property type="match status" value="2"/>
</dbReference>
<feature type="transmembrane region" description="Helical" evidence="9">
    <location>
        <begin position="135"/>
        <end position="158"/>
    </location>
</feature>
<evidence type="ECO:0000256" key="9">
    <source>
        <dbReference type="SAM" id="Phobius"/>
    </source>
</evidence>
<dbReference type="OrthoDB" id="6339427at2759"/>
<dbReference type="InParanoid" id="F2ULM4"/>
<dbReference type="eggNOG" id="KOG0254">
    <property type="taxonomic scope" value="Eukaryota"/>
</dbReference>
<dbReference type="PROSITE" id="PS00217">
    <property type="entry name" value="SUGAR_TRANSPORT_2"/>
    <property type="match status" value="1"/>
</dbReference>
<evidence type="ECO:0000256" key="8">
    <source>
        <dbReference type="SAM" id="MobiDB-lite"/>
    </source>
</evidence>
<feature type="transmembrane region" description="Helical" evidence="9">
    <location>
        <begin position="451"/>
        <end position="475"/>
    </location>
</feature>
<dbReference type="OMA" id="GFNAFMY"/>
<reference evidence="11" key="1">
    <citation type="submission" date="2009-08" db="EMBL/GenBank/DDBJ databases">
        <title>Annotation of Salpingoeca rosetta.</title>
        <authorList>
            <consortium name="The Broad Institute Genome Sequencing Platform"/>
            <person name="Russ C."/>
            <person name="Cuomo C."/>
            <person name="Burger G."/>
            <person name="Gray M.W."/>
            <person name="Holland P.W.H."/>
            <person name="King N."/>
            <person name="Lang F.B.F."/>
            <person name="Roger A.J."/>
            <person name="Ruiz-Trillo I."/>
            <person name="Young S.K."/>
            <person name="Zeng Q."/>
            <person name="Gargeya S."/>
            <person name="Alvarado L."/>
            <person name="Berlin A."/>
            <person name="Chapman S.B."/>
            <person name="Chen Z."/>
            <person name="Freedman E."/>
            <person name="Gellesch M."/>
            <person name="Goldberg J."/>
            <person name="Griggs A."/>
            <person name="Gujja S."/>
            <person name="Heilman E."/>
            <person name="Heiman D."/>
            <person name="Howarth C."/>
            <person name="Mehta T."/>
            <person name="Neiman D."/>
            <person name="Pearson M."/>
            <person name="Roberts A."/>
            <person name="Saif S."/>
            <person name="Shea T."/>
            <person name="Shenoy N."/>
            <person name="Sisk P."/>
            <person name="Stolte C."/>
            <person name="Sykes S."/>
            <person name="White J."/>
            <person name="Yandava C."/>
            <person name="Haas B."/>
            <person name="Nusbaum C."/>
            <person name="Birren B."/>
        </authorList>
    </citation>
    <scope>NUCLEOTIDE SEQUENCE [LARGE SCALE GENOMIC DNA]</scope>
    <source>
        <strain evidence="11">ATCC 50818</strain>
    </source>
</reference>
<dbReference type="KEGG" id="sre:PTSG_09661"/>
<gene>
    <name evidence="11" type="ORF">PTSG_09661</name>
</gene>
<dbReference type="EMBL" id="GL832980">
    <property type="protein sequence ID" value="EGD78023.1"/>
    <property type="molecule type" value="Genomic_DNA"/>
</dbReference>
<keyword evidence="5 9" id="KW-1133">Transmembrane helix</keyword>
<feature type="transmembrane region" description="Helical" evidence="9">
    <location>
        <begin position="522"/>
        <end position="540"/>
    </location>
</feature>
<evidence type="ECO:0000256" key="6">
    <source>
        <dbReference type="ARBA" id="ARBA00023136"/>
    </source>
</evidence>
<feature type="domain" description="Major facilitator superfamily (MFS) profile" evidence="10">
    <location>
        <begin position="46"/>
        <end position="544"/>
    </location>
</feature>
<evidence type="ECO:0000256" key="3">
    <source>
        <dbReference type="ARBA" id="ARBA00022448"/>
    </source>
</evidence>
<dbReference type="Pfam" id="PF00083">
    <property type="entry name" value="Sugar_tr"/>
    <property type="match status" value="2"/>
</dbReference>
<organism evidence="12">
    <name type="scientific">Salpingoeca rosetta (strain ATCC 50818 / BSB-021)</name>
    <dbReference type="NCBI Taxonomy" id="946362"/>
    <lineage>
        <taxon>Eukaryota</taxon>
        <taxon>Choanoflagellata</taxon>
        <taxon>Craspedida</taxon>
        <taxon>Salpingoecidae</taxon>
        <taxon>Salpingoeca</taxon>
    </lineage>
</organism>
<dbReference type="PROSITE" id="PS50850">
    <property type="entry name" value="MFS"/>
    <property type="match status" value="1"/>
</dbReference>
<feature type="transmembrane region" description="Helical" evidence="9">
    <location>
        <begin position="84"/>
        <end position="104"/>
    </location>
</feature>
<dbReference type="InterPro" id="IPR036259">
    <property type="entry name" value="MFS_trans_sf"/>
</dbReference>
<dbReference type="Proteomes" id="UP000007799">
    <property type="component" value="Unassembled WGS sequence"/>
</dbReference>
<dbReference type="GeneID" id="16070637"/>
<sequence length="605" mass="63697">MGGGLAFGASSSRGGGGSGDGSDDGAGLSLLRRGPRPTFTVDLLLLTICAGFGGTLFGYDTSVISGALLLLEKEFSLSDFQKEVVVALTVAGAFVGSIVSGGLSSKIGRKPSIIIGSLVFLAGAAILTFSPNWQILAVGRFVVGLGVGAASATVPVYIGECAPSHIRGALTAVNTVCIATGQCLANIVDAAFSTVPSGWRYMFAISAIPAVVQFVAFFFLPESPRFLVAKGERPRAGLVLRKLRGKGFNVEPELDSIEAANTQRQGGLMDILAQPHLRRILFLACMLQVINQVTAINTVMYYSGTILKMAGITSDTQAMWISALVTGVFSVFTVFGLLLVERAGRRSLLLWSLVGVFVSLLVMAQAFYLSQTHSPAGNNTLSDPTCAHPNCVTCLQHHHCGFCVDAGSHQRSGVCLANANTSAVPAACVDAAHWYASAGDVAISNVCPSPYSILTIVSMCLYLSAFGLGVAALPWTINAEIFPTHVRAAGTGYAAAINWVCNLGVSLSFLSLTNAITRAGTFWLYSAIALLSIVYVYFALPETKGRSLEQIEALFMRPDEQRASVHGDAGHDGEDDAHSQQAQKRPLKPAEANATTYNSINAPKW</sequence>
<comment type="similarity">
    <text evidence="2 7">Belongs to the major facilitator superfamily. Sugar transporter (TC 2.A.1.1) family.</text>
</comment>
<keyword evidence="3 7" id="KW-0813">Transport</keyword>
<evidence type="ECO:0000256" key="5">
    <source>
        <dbReference type="ARBA" id="ARBA00022989"/>
    </source>
</evidence>
<feature type="transmembrane region" description="Helical" evidence="9">
    <location>
        <begin position="111"/>
        <end position="129"/>
    </location>
</feature>
<keyword evidence="12" id="KW-1185">Reference proteome</keyword>
<dbReference type="RefSeq" id="XP_004990085.1">
    <property type="nucleotide sequence ID" value="XM_004990028.1"/>
</dbReference>
<evidence type="ECO:0000313" key="11">
    <source>
        <dbReference type="EMBL" id="EGD78023.1"/>
    </source>
</evidence>
<dbReference type="PRINTS" id="PR00171">
    <property type="entry name" value="SUGRTRNSPORT"/>
</dbReference>
<feature type="compositionally biased region" description="Basic and acidic residues" evidence="8">
    <location>
        <begin position="563"/>
        <end position="578"/>
    </location>
</feature>
<dbReference type="PANTHER" id="PTHR48020:SF12">
    <property type="entry name" value="PROTON MYO-INOSITOL COTRANSPORTER"/>
    <property type="match status" value="1"/>
</dbReference>
<evidence type="ECO:0000256" key="4">
    <source>
        <dbReference type="ARBA" id="ARBA00022692"/>
    </source>
</evidence>
<evidence type="ECO:0000256" key="7">
    <source>
        <dbReference type="RuleBase" id="RU003346"/>
    </source>
</evidence>
<dbReference type="PROSITE" id="PS00216">
    <property type="entry name" value="SUGAR_TRANSPORT_1"/>
    <property type="match status" value="1"/>
</dbReference>
<feature type="transmembrane region" description="Helical" evidence="9">
    <location>
        <begin position="347"/>
        <end position="368"/>
    </location>
</feature>
<evidence type="ECO:0000259" key="10">
    <source>
        <dbReference type="PROSITE" id="PS50850"/>
    </source>
</evidence>
<dbReference type="InterPro" id="IPR003663">
    <property type="entry name" value="Sugar/inositol_transpt"/>
</dbReference>
<feature type="transmembrane region" description="Helical" evidence="9">
    <location>
        <begin position="280"/>
        <end position="300"/>
    </location>
</feature>
<dbReference type="InterPro" id="IPR020846">
    <property type="entry name" value="MFS_dom"/>
</dbReference>
<feature type="transmembrane region" description="Helical" evidence="9">
    <location>
        <begin position="198"/>
        <end position="220"/>
    </location>
</feature>
<dbReference type="GO" id="GO:0016324">
    <property type="term" value="C:apical plasma membrane"/>
    <property type="evidence" value="ECO:0007669"/>
    <property type="project" value="TreeGrafter"/>
</dbReference>
<dbReference type="InterPro" id="IPR005828">
    <property type="entry name" value="MFS_sugar_transport-like"/>
</dbReference>
<dbReference type="GO" id="GO:0005366">
    <property type="term" value="F:myo-inositol:proton symporter activity"/>
    <property type="evidence" value="ECO:0007669"/>
    <property type="project" value="TreeGrafter"/>
</dbReference>
<keyword evidence="4 9" id="KW-0812">Transmembrane</keyword>
<dbReference type="FunCoup" id="F2ULM4">
    <property type="interactions" value="189"/>
</dbReference>
<feature type="transmembrane region" description="Helical" evidence="9">
    <location>
        <begin position="170"/>
        <end position="192"/>
    </location>
</feature>
<accession>F2ULM4</accession>
<dbReference type="InterPro" id="IPR050814">
    <property type="entry name" value="Myo-inositol_Transporter"/>
</dbReference>
<evidence type="ECO:0000256" key="2">
    <source>
        <dbReference type="ARBA" id="ARBA00010992"/>
    </source>
</evidence>